<dbReference type="EMBL" id="JACBZS010000001">
    <property type="protein sequence ID" value="NYI70527.1"/>
    <property type="molecule type" value="Genomic_DNA"/>
</dbReference>
<protein>
    <submittedName>
        <fullName evidence="1">Putative damage-inducible protein DinB</fullName>
    </submittedName>
</protein>
<dbReference type="Proteomes" id="UP000527616">
    <property type="component" value="Unassembled WGS sequence"/>
</dbReference>
<evidence type="ECO:0000313" key="1">
    <source>
        <dbReference type="EMBL" id="NYI70527.1"/>
    </source>
</evidence>
<dbReference type="InterPro" id="IPR034660">
    <property type="entry name" value="DinB/YfiT-like"/>
</dbReference>
<dbReference type="InterPro" id="IPR007061">
    <property type="entry name" value="MST-like"/>
</dbReference>
<sequence>MTEPAPLTESTSLIEPPTTADELATLRGFLDFYRAVIRRKVEGLDREALAARLGPSDLTLGGLIKHLTLVENGWLGQRLTGEPPMAPFDDAPWDDDPDWEFHSAADDDPGQLLVWYDQSVHSADRTLDRALTEGGLDLVVRARPKDEGPISLRWVLVHLIEEYARHAGHADLLRESIDGATGD</sequence>
<dbReference type="RefSeq" id="WP_343045860.1">
    <property type="nucleotide sequence ID" value="NZ_JACBZS010000001.1"/>
</dbReference>
<proteinExistence type="predicted"/>
<accession>A0A7Z0D7W9</accession>
<dbReference type="AlphaFoldDB" id="A0A7Z0D7W9"/>
<gene>
    <name evidence="1" type="ORF">GGQ54_001087</name>
</gene>
<dbReference type="Gene3D" id="1.20.120.450">
    <property type="entry name" value="dinb family like domain"/>
    <property type="match status" value="1"/>
</dbReference>
<reference evidence="1 2" key="1">
    <citation type="submission" date="2020-07" db="EMBL/GenBank/DDBJ databases">
        <title>Sequencing the genomes of 1000 actinobacteria strains.</title>
        <authorList>
            <person name="Klenk H.-P."/>
        </authorList>
    </citation>
    <scope>NUCLEOTIDE SEQUENCE [LARGE SCALE GENOMIC DNA]</scope>
    <source>
        <strain evidence="1 2">DSM 103164</strain>
    </source>
</reference>
<evidence type="ECO:0000313" key="2">
    <source>
        <dbReference type="Proteomes" id="UP000527616"/>
    </source>
</evidence>
<keyword evidence="2" id="KW-1185">Reference proteome</keyword>
<comment type="caution">
    <text evidence="1">The sequence shown here is derived from an EMBL/GenBank/DDBJ whole genome shotgun (WGS) entry which is preliminary data.</text>
</comment>
<organism evidence="1 2">
    <name type="scientific">Naumannella cuiyingiana</name>
    <dbReference type="NCBI Taxonomy" id="1347891"/>
    <lineage>
        <taxon>Bacteria</taxon>
        <taxon>Bacillati</taxon>
        <taxon>Actinomycetota</taxon>
        <taxon>Actinomycetes</taxon>
        <taxon>Propionibacteriales</taxon>
        <taxon>Propionibacteriaceae</taxon>
        <taxon>Naumannella</taxon>
    </lineage>
</organism>
<name>A0A7Z0D7W9_9ACTN</name>
<dbReference type="Pfam" id="PF04978">
    <property type="entry name" value="MST"/>
    <property type="match status" value="1"/>
</dbReference>
<dbReference type="SUPFAM" id="SSF109854">
    <property type="entry name" value="DinB/YfiT-like putative metalloenzymes"/>
    <property type="match status" value="1"/>
</dbReference>